<evidence type="ECO:0000313" key="5">
    <source>
        <dbReference type="EMBL" id="CCK79417.1"/>
    </source>
</evidence>
<keyword evidence="1" id="KW-0328">Glycosyltransferase</keyword>
<keyword evidence="2" id="KW-0808">Transferase</keyword>
<evidence type="ECO:0000259" key="3">
    <source>
        <dbReference type="Pfam" id="PF00534"/>
    </source>
</evidence>
<dbReference type="Proteomes" id="UP000007347">
    <property type="component" value="Chromosome"/>
</dbReference>
<dbReference type="SUPFAM" id="SSF53756">
    <property type="entry name" value="UDP-Glycosyltransferase/glycogen phosphorylase"/>
    <property type="match status" value="1"/>
</dbReference>
<evidence type="ECO:0000256" key="2">
    <source>
        <dbReference type="ARBA" id="ARBA00022679"/>
    </source>
</evidence>
<dbReference type="PANTHER" id="PTHR12526:SF510">
    <property type="entry name" value="D-INOSITOL 3-PHOSPHATE GLYCOSYLTRANSFERASE"/>
    <property type="match status" value="1"/>
</dbReference>
<dbReference type="STRING" id="651182.TOL2_C12540"/>
<feature type="domain" description="Glycosyl transferase family 1" evidence="3">
    <location>
        <begin position="185"/>
        <end position="336"/>
    </location>
</feature>
<accession>K0NL12</accession>
<dbReference type="OrthoDB" id="433681at2"/>
<dbReference type="Pfam" id="PF00534">
    <property type="entry name" value="Glycos_transf_1"/>
    <property type="match status" value="1"/>
</dbReference>
<dbReference type="InterPro" id="IPR028098">
    <property type="entry name" value="Glyco_trans_4-like_N"/>
</dbReference>
<dbReference type="EMBL" id="FO203503">
    <property type="protein sequence ID" value="CCK79417.1"/>
    <property type="molecule type" value="Genomic_DNA"/>
</dbReference>
<gene>
    <name evidence="5" type="primary">rfaG</name>
    <name evidence="5" type="ordered locus">TOL2_C12540</name>
</gene>
<evidence type="ECO:0000259" key="4">
    <source>
        <dbReference type="Pfam" id="PF13439"/>
    </source>
</evidence>
<dbReference type="AlphaFoldDB" id="K0NL12"/>
<dbReference type="GO" id="GO:0016757">
    <property type="term" value="F:glycosyltransferase activity"/>
    <property type="evidence" value="ECO:0007669"/>
    <property type="project" value="UniProtKB-KW"/>
</dbReference>
<reference evidence="5 6" key="1">
    <citation type="journal article" date="2013" name="Environ. Microbiol.">
        <title>Complete genome, catabolic sub-proteomes and key-metabolites of Desulfobacula toluolica Tol2, a marine, aromatic compound-degrading, sulfate-reducing bacterium.</title>
        <authorList>
            <person name="Wohlbrand L."/>
            <person name="Jacob J.H."/>
            <person name="Kube M."/>
            <person name="Mussmann M."/>
            <person name="Jarling R."/>
            <person name="Beck A."/>
            <person name="Amann R."/>
            <person name="Wilkes H."/>
            <person name="Reinhardt R."/>
            <person name="Rabus R."/>
        </authorList>
    </citation>
    <scope>NUCLEOTIDE SEQUENCE [LARGE SCALE GENOMIC DNA]</scope>
    <source>
        <strain evidence="6">DSM 7467 / Tol2</strain>
    </source>
</reference>
<dbReference type="InterPro" id="IPR001296">
    <property type="entry name" value="Glyco_trans_1"/>
</dbReference>
<dbReference type="Pfam" id="PF13439">
    <property type="entry name" value="Glyco_transf_4"/>
    <property type="match status" value="1"/>
</dbReference>
<sequence length="369" mass="42447">MKIALLVKRFTLSGGKERYVVELARALQRRGHSIHVFACQYDNSLSKQITFHKVVSRFDSFSVLNTLSFIKETAKLLSKQKYDIIHSHERNYTQKILTLHSLSYCEGLEKYSFIRRIDQKYFSLRSLLYLWLEKRQMRSPWLISVSQEVSRDVKKYYDRSENIVTIPPGVDTDQFNSANIKKLRDQARKEKKVQKDELAVLFVGSAFQRKGLGRLLPEIKENMRLFVVGKGDKLVKYKRLIKAYGIEKKVILTGMVNDVKQYYALADVVVLPSRSEAFGMSALEGMACGLPVIVTQNCGVADLIENNKNGLVMKKNSDLAKYLHLLRSKEERLRLGTLAEKTAKAYSWERVGLTHEAFYKQILSCKLSA</sequence>
<evidence type="ECO:0000256" key="1">
    <source>
        <dbReference type="ARBA" id="ARBA00022676"/>
    </source>
</evidence>
<organism evidence="5 6">
    <name type="scientific">Desulfobacula toluolica (strain DSM 7467 / Tol2)</name>
    <dbReference type="NCBI Taxonomy" id="651182"/>
    <lineage>
        <taxon>Bacteria</taxon>
        <taxon>Pseudomonadati</taxon>
        <taxon>Thermodesulfobacteriota</taxon>
        <taxon>Desulfobacteria</taxon>
        <taxon>Desulfobacterales</taxon>
        <taxon>Desulfobacteraceae</taxon>
        <taxon>Desulfobacula</taxon>
    </lineage>
</organism>
<feature type="domain" description="Glycosyltransferase subfamily 4-like N-terminal" evidence="4">
    <location>
        <begin position="14"/>
        <end position="174"/>
    </location>
</feature>
<dbReference type="HOGENOM" id="CLU_009583_44_1_7"/>
<dbReference type="RefSeq" id="WP_014956764.1">
    <property type="nucleotide sequence ID" value="NC_018645.1"/>
</dbReference>
<dbReference type="PANTHER" id="PTHR12526">
    <property type="entry name" value="GLYCOSYLTRANSFERASE"/>
    <property type="match status" value="1"/>
</dbReference>
<name>K0NL12_DESTT</name>
<protein>
    <submittedName>
        <fullName evidence="5">RfaG: putative lipopolysaccharide cor biosynthesis protein</fullName>
    </submittedName>
</protein>
<proteinExistence type="predicted"/>
<dbReference type="Gene3D" id="3.40.50.2000">
    <property type="entry name" value="Glycogen Phosphorylase B"/>
    <property type="match status" value="2"/>
</dbReference>
<keyword evidence="6" id="KW-1185">Reference proteome</keyword>
<dbReference type="KEGG" id="dto:TOL2_C12540"/>
<evidence type="ECO:0000313" key="6">
    <source>
        <dbReference type="Proteomes" id="UP000007347"/>
    </source>
</evidence>
<dbReference type="CDD" id="cd03801">
    <property type="entry name" value="GT4_PimA-like"/>
    <property type="match status" value="1"/>
</dbReference>